<protein>
    <submittedName>
        <fullName evidence="9">Acyl-CoA dehydrogenase</fullName>
        <ecNumber evidence="9">1.3.8.-</ecNumber>
    </submittedName>
</protein>
<dbReference type="Pfam" id="PF00441">
    <property type="entry name" value="Acyl-CoA_dh_1"/>
    <property type="match status" value="2"/>
</dbReference>
<dbReference type="RefSeq" id="WP_378529797.1">
    <property type="nucleotide sequence ID" value="NZ_JBHSBH010000003.1"/>
</dbReference>
<dbReference type="Proteomes" id="UP001595847">
    <property type="component" value="Unassembled WGS sequence"/>
</dbReference>
<dbReference type="InterPro" id="IPR006091">
    <property type="entry name" value="Acyl-CoA_Oxase/DH_mid-dom"/>
</dbReference>
<dbReference type="PANTHER" id="PTHR43292">
    <property type="entry name" value="ACYL-COA DEHYDROGENASE"/>
    <property type="match status" value="1"/>
</dbReference>
<evidence type="ECO:0000256" key="5">
    <source>
        <dbReference type="ARBA" id="ARBA00023002"/>
    </source>
</evidence>
<feature type="domain" description="Acyl-CoA dehydrogenase/oxidase N-terminal" evidence="8">
    <location>
        <begin position="6"/>
        <end position="98"/>
    </location>
</feature>
<dbReference type="Gene3D" id="1.20.140.10">
    <property type="entry name" value="Butyryl-CoA Dehydrogenase, subunit A, domain 3"/>
    <property type="match status" value="2"/>
</dbReference>
<gene>
    <name evidence="9" type="ORF">ACFOVU_03465</name>
</gene>
<dbReference type="EMBL" id="JBHSBH010000003">
    <property type="protein sequence ID" value="MFC3994956.1"/>
    <property type="molecule type" value="Genomic_DNA"/>
</dbReference>
<keyword evidence="5 9" id="KW-0560">Oxidoreductase</keyword>
<evidence type="ECO:0000256" key="4">
    <source>
        <dbReference type="ARBA" id="ARBA00022827"/>
    </source>
</evidence>
<keyword evidence="4" id="KW-0274">FAD</keyword>
<reference evidence="10" key="1">
    <citation type="journal article" date="2019" name="Int. J. Syst. Evol. Microbiol.">
        <title>The Global Catalogue of Microorganisms (GCM) 10K type strain sequencing project: providing services to taxonomists for standard genome sequencing and annotation.</title>
        <authorList>
            <consortium name="The Broad Institute Genomics Platform"/>
            <consortium name="The Broad Institute Genome Sequencing Center for Infectious Disease"/>
            <person name="Wu L."/>
            <person name="Ma J."/>
        </authorList>
    </citation>
    <scope>NUCLEOTIDE SEQUENCE [LARGE SCALE GENOMIC DNA]</scope>
    <source>
        <strain evidence="10">TBRC 1826</strain>
    </source>
</reference>
<dbReference type="InterPro" id="IPR013786">
    <property type="entry name" value="AcylCoA_DH/ox_N"/>
</dbReference>
<accession>A0ABV8FFQ0</accession>
<evidence type="ECO:0000256" key="2">
    <source>
        <dbReference type="ARBA" id="ARBA00009347"/>
    </source>
</evidence>
<evidence type="ECO:0000313" key="10">
    <source>
        <dbReference type="Proteomes" id="UP001595847"/>
    </source>
</evidence>
<feature type="domain" description="Acyl-CoA oxidase/dehydrogenase middle" evidence="7">
    <location>
        <begin position="504"/>
        <end position="599"/>
    </location>
</feature>
<keyword evidence="10" id="KW-1185">Reference proteome</keyword>
<dbReference type="GO" id="GO:0016491">
    <property type="term" value="F:oxidoreductase activity"/>
    <property type="evidence" value="ECO:0007669"/>
    <property type="project" value="UniProtKB-KW"/>
</dbReference>
<evidence type="ECO:0000259" key="8">
    <source>
        <dbReference type="Pfam" id="PF02771"/>
    </source>
</evidence>
<comment type="caution">
    <text evidence="9">The sequence shown here is derived from an EMBL/GenBank/DDBJ whole genome shotgun (WGS) entry which is preliminary data.</text>
</comment>
<organism evidence="9 10">
    <name type="scientific">Nocardiopsis sediminis</name>
    <dbReference type="NCBI Taxonomy" id="1778267"/>
    <lineage>
        <taxon>Bacteria</taxon>
        <taxon>Bacillati</taxon>
        <taxon>Actinomycetota</taxon>
        <taxon>Actinomycetes</taxon>
        <taxon>Streptosporangiales</taxon>
        <taxon>Nocardiopsidaceae</taxon>
        <taxon>Nocardiopsis</taxon>
    </lineage>
</organism>
<evidence type="ECO:0000259" key="7">
    <source>
        <dbReference type="Pfam" id="PF02770"/>
    </source>
</evidence>
<dbReference type="InterPro" id="IPR052161">
    <property type="entry name" value="Mycobact_Acyl-CoA_DH"/>
</dbReference>
<name>A0ABV8FFQ0_9ACTN</name>
<dbReference type="PANTHER" id="PTHR43292:SF4">
    <property type="entry name" value="ACYL-COA DEHYDROGENASE FADE34"/>
    <property type="match status" value="1"/>
</dbReference>
<comment type="cofactor">
    <cofactor evidence="1">
        <name>FAD</name>
        <dbReference type="ChEBI" id="CHEBI:57692"/>
    </cofactor>
</comment>
<dbReference type="Gene3D" id="1.10.540.10">
    <property type="entry name" value="Acyl-CoA dehydrogenase/oxidase, N-terminal domain"/>
    <property type="match status" value="2"/>
</dbReference>
<proteinExistence type="inferred from homology"/>
<sequence length="767" mass="80256">MAIGLTAEHDELAAAVRGWVERTVPRDSGQGGTDPDAERAAAAVRPGFWPALARQGLLGLHLPEEHGGQGGGLLELCVALEELGRGLVPGPFLPTVLASAAVQRAHTAGGDRPGGPAARARAALLRDLAEGERTAALALGPPLDVATTADGARSLSGTLTPVLGGALADVLVVPVDDEGAERWAVIDAAGVRVEPLPSLDIGRSVARAEAAGAPLPEGAVLPGLTREDVDALAAVLIGAEATGVAAWCLHAAADYARLREQFGRPIGQFQGVKHMCARMAIAVEQARAVVWDAARAADAAHDGGGAGPGTGSATGTDPGDARFAAAAAGLIAPDAALSCARDCIQVHGGIGFTWEHDAHRYLRRASTLRILAGPGADRAVRVADLALAGRRRPIELDLDDAGDRELRERVRAGVASLAALTDDKERFSAMADGGWVAPHLPPPWGRGAGPLEQLLIQQELHRSGVKGPSLAIGAWVLPSLVGYGSEAQQERFLGPTLRGELTWCQLFSEPGAGSDLASLSLSAERAEGGYRLNGQKIWTSMAHVAHWGICLARTDPDAPDKHDGITYLLVDMAAPGVQVRPLRELTGDTMFNEVFFDDVFVPDACVVGEPGQGWRVARNTLTNERVALSSGTGLGAGVPELVAFCTQFPARAEARDARVEFGRLIAQGQAIELLGLRVTLKQLSGIEPGAESSVRKLLGVEFSQRVADTIWERQGSSAVCEDMRAGNGIWARFMLFGRSMTIYGGTTQVQLNIIAERLLGLPRDPEA</sequence>
<dbReference type="SUPFAM" id="SSF56645">
    <property type="entry name" value="Acyl-CoA dehydrogenase NM domain-like"/>
    <property type="match status" value="2"/>
</dbReference>
<evidence type="ECO:0000259" key="6">
    <source>
        <dbReference type="Pfam" id="PF00441"/>
    </source>
</evidence>
<dbReference type="SUPFAM" id="SSF47203">
    <property type="entry name" value="Acyl-CoA dehydrogenase C-terminal domain-like"/>
    <property type="match status" value="2"/>
</dbReference>
<dbReference type="InterPro" id="IPR037069">
    <property type="entry name" value="AcylCoA_DH/ox_N_sf"/>
</dbReference>
<feature type="domain" description="Acyl-CoA dehydrogenase/oxidase C-terminal" evidence="6">
    <location>
        <begin position="235"/>
        <end position="374"/>
    </location>
</feature>
<dbReference type="Pfam" id="PF02770">
    <property type="entry name" value="Acyl-CoA_dh_M"/>
    <property type="match status" value="1"/>
</dbReference>
<dbReference type="InterPro" id="IPR009075">
    <property type="entry name" value="AcylCo_DH/oxidase_C"/>
</dbReference>
<dbReference type="Gene3D" id="2.40.110.10">
    <property type="entry name" value="Butyryl-CoA Dehydrogenase, subunit A, domain 2"/>
    <property type="match status" value="1"/>
</dbReference>
<feature type="domain" description="Acyl-CoA dehydrogenase/oxidase N-terminal" evidence="8">
    <location>
        <begin position="418"/>
        <end position="500"/>
    </location>
</feature>
<evidence type="ECO:0000256" key="1">
    <source>
        <dbReference type="ARBA" id="ARBA00001974"/>
    </source>
</evidence>
<dbReference type="Pfam" id="PF02771">
    <property type="entry name" value="Acyl-CoA_dh_N"/>
    <property type="match status" value="2"/>
</dbReference>
<dbReference type="InterPro" id="IPR009100">
    <property type="entry name" value="AcylCoA_DH/oxidase_NM_dom_sf"/>
</dbReference>
<keyword evidence="3" id="KW-0285">Flavoprotein</keyword>
<comment type="similarity">
    <text evidence="2">Belongs to the acyl-CoA dehydrogenase family.</text>
</comment>
<dbReference type="InterPro" id="IPR046373">
    <property type="entry name" value="Acyl-CoA_Oxase/DH_mid-dom_sf"/>
</dbReference>
<feature type="domain" description="Acyl-CoA dehydrogenase/oxidase C-terminal" evidence="6">
    <location>
        <begin position="611"/>
        <end position="759"/>
    </location>
</feature>
<dbReference type="EC" id="1.3.8.-" evidence="9"/>
<evidence type="ECO:0000313" key="9">
    <source>
        <dbReference type="EMBL" id="MFC3994956.1"/>
    </source>
</evidence>
<dbReference type="InterPro" id="IPR036250">
    <property type="entry name" value="AcylCo_DH-like_C"/>
</dbReference>
<evidence type="ECO:0000256" key="3">
    <source>
        <dbReference type="ARBA" id="ARBA00022630"/>
    </source>
</evidence>